<organism evidence="3 4">
    <name type="scientific">Paenibacillus marchantiophytorum</name>
    <dbReference type="NCBI Taxonomy" id="1619310"/>
    <lineage>
        <taxon>Bacteria</taxon>
        <taxon>Bacillati</taxon>
        <taxon>Bacillota</taxon>
        <taxon>Bacilli</taxon>
        <taxon>Bacillales</taxon>
        <taxon>Paenibacillaceae</taxon>
        <taxon>Paenibacillus</taxon>
    </lineage>
</organism>
<evidence type="ECO:0000313" key="3">
    <source>
        <dbReference type="EMBL" id="GFZ76066.1"/>
    </source>
</evidence>
<evidence type="ECO:0000259" key="2">
    <source>
        <dbReference type="PROSITE" id="PS51272"/>
    </source>
</evidence>
<dbReference type="InterPro" id="IPR001119">
    <property type="entry name" value="SLH_dom"/>
</dbReference>
<dbReference type="Pfam" id="PF09479">
    <property type="entry name" value="Flg_new"/>
    <property type="match status" value="4"/>
</dbReference>
<evidence type="ECO:0000313" key="4">
    <source>
        <dbReference type="Proteomes" id="UP000615455"/>
    </source>
</evidence>
<dbReference type="InterPro" id="IPR011493">
    <property type="entry name" value="GLUG"/>
</dbReference>
<dbReference type="PANTHER" id="PTHR43308">
    <property type="entry name" value="OUTER MEMBRANE PROTEIN ALPHA-RELATED"/>
    <property type="match status" value="1"/>
</dbReference>
<dbReference type="Pfam" id="PF07581">
    <property type="entry name" value="Glug"/>
    <property type="match status" value="4"/>
</dbReference>
<proteinExistence type="predicted"/>
<dbReference type="Gene3D" id="2.60.40.4270">
    <property type="entry name" value="Listeria-Bacteroides repeat domain"/>
    <property type="match status" value="4"/>
</dbReference>
<dbReference type="NCBIfam" id="TIGR02543">
    <property type="entry name" value="List_Bact_rpt"/>
    <property type="match status" value="4"/>
</dbReference>
<dbReference type="Gene3D" id="2.160.20.110">
    <property type="match status" value="2"/>
</dbReference>
<dbReference type="Proteomes" id="UP000615455">
    <property type="component" value="Unassembled WGS sequence"/>
</dbReference>
<dbReference type="InterPro" id="IPR051465">
    <property type="entry name" value="Cell_Envelope_Struct_Comp"/>
</dbReference>
<feature type="domain" description="SLH" evidence="2">
    <location>
        <begin position="832"/>
        <end position="889"/>
    </location>
</feature>
<comment type="caution">
    <text evidence="3">The sequence shown here is derived from an EMBL/GenBank/DDBJ whole genome shotgun (WGS) entry which is preliminary data.</text>
</comment>
<dbReference type="EMBL" id="BMHE01000008">
    <property type="protein sequence ID" value="GFZ76066.1"/>
    <property type="molecule type" value="Genomic_DNA"/>
</dbReference>
<dbReference type="InterPro" id="IPR042229">
    <property type="entry name" value="Listeria/Bacterioides_rpt_sf"/>
</dbReference>
<dbReference type="PANTHER" id="PTHR43308:SF5">
    <property type="entry name" value="S-LAYER PROTEIN _ PEPTIDOGLYCAN ENDO-BETA-N-ACETYLGLUCOSAMINIDASE"/>
    <property type="match status" value="1"/>
</dbReference>
<dbReference type="PROSITE" id="PS51272">
    <property type="entry name" value="SLH"/>
    <property type="match status" value="2"/>
</dbReference>
<dbReference type="RefSeq" id="WP_189011290.1">
    <property type="nucleotide sequence ID" value="NZ_BMHE01000008.1"/>
</dbReference>
<dbReference type="Pfam" id="PF00395">
    <property type="entry name" value="SLH"/>
    <property type="match status" value="3"/>
</dbReference>
<name>A0ABQ1EKF1_9BACL</name>
<comment type="subcellular location">
    <subcellularLocation>
        <location evidence="1">Cell envelope</location>
    </subcellularLocation>
</comment>
<protein>
    <recommendedName>
        <fullName evidence="2">SLH domain-containing protein</fullName>
    </recommendedName>
</protein>
<gene>
    <name evidence="3" type="ORF">GCM10008018_21980</name>
</gene>
<accession>A0ABQ1EKF1</accession>
<sequence>MGIRINNAMAMILIIVMVMGGLSGIMVPGGGIAHAAAVAEFAGGDGITEATAFEIKTADQLNAVRNHLGTVSAVTYFKLVDDVDLSAYSTTDAGKGWEPIGTDLSPFYGIIDGNDHTITGLTMNRSTDFVGLFGQTGAGSSIKNMKLKDVIIKGQHFSGGLVGSNNGGDISNSYVTGSVTGAEQVGGLVGSNNGGDINDSYVTGSVIGGNYYAGGLVGSNYKGDISNCYFTGDVSGGSVVGGMAGNNNGGDISNSYTTGSVSGRYDFVGGMVGYNTIGDISNSYATGSVSGSGNRGYVGGLLGYNYQGGISNSYATGSVRGNYNVGGLIGSNGKGIISGSFYDLTTTGQHDSGKGMGLITEDMKLQSKYVNWRFPDVWAIDSLHNNGYPYLQVFQVNLNYDGNGNTGGDAPIDGHLYSSGVTASVYSGTVNLVKTNYTFDGWNTLANGRGKSYKAAETFTMTSNKTLYAKWKPINYTVSFVVDGGSVVSDVKADYNTAIIAPTAPTKANYSFGGWYKESTLTTTWDFTTDKVLGATTLYAKWTLNKYTVSFEVNGGSDVSDVKADYNTAITAPTAPTKANYSFGGWYKESTLTNTWDFTTDKVLGATTLYAKWTLNNYTVSFLVDGGSIVSDVKADYNTAIISPTAPTKANYSFGGWYKESTLMKTWDFTTDKVLGATTLYAKWKSTIATLTSTIGTVSTGGTSNEAITNIPYGTTLAALKTAITQATNATFEIYEADGTTVATVLASGKKVIVTAQDGLTKVTYTVSVNAAPSNGGSGDGSTTPIVAIPTVVPTPTSVPTVIPTPTPKSFYKEKVNVDVIKALVEKAKSAPALTFKDVPKDSPTAKAIELATKLGIVKGYADASFHTNATITRAEFATMLVKALGLTSEGDSSFKDTKGHWAADAIATLKASGIIYGYLDGTFKPNQTISRAEIVAMLSKVINTPFVKSAKFNDVAGHWAEAEIDTLSDMGIVKVAADGSFKPNASATRFESLLMVLRMLNISLGLSLDIE</sequence>
<feature type="domain" description="SLH" evidence="2">
    <location>
        <begin position="890"/>
        <end position="953"/>
    </location>
</feature>
<dbReference type="InterPro" id="IPR013378">
    <property type="entry name" value="InlB-like_B-rpt"/>
</dbReference>
<keyword evidence="4" id="KW-1185">Reference proteome</keyword>
<reference evidence="4" key="1">
    <citation type="journal article" date="2019" name="Int. J. Syst. Evol. Microbiol.">
        <title>The Global Catalogue of Microorganisms (GCM) 10K type strain sequencing project: providing services to taxonomists for standard genome sequencing and annotation.</title>
        <authorList>
            <consortium name="The Broad Institute Genomics Platform"/>
            <consortium name="The Broad Institute Genome Sequencing Center for Infectious Disease"/>
            <person name="Wu L."/>
            <person name="Ma J."/>
        </authorList>
    </citation>
    <scope>NUCLEOTIDE SEQUENCE [LARGE SCALE GENOMIC DNA]</scope>
    <source>
        <strain evidence="4">CGMCC 1.15043</strain>
    </source>
</reference>
<evidence type="ECO:0000256" key="1">
    <source>
        <dbReference type="ARBA" id="ARBA00004196"/>
    </source>
</evidence>